<dbReference type="AlphaFoldDB" id="A0A2A5B3U2"/>
<dbReference type="InterPro" id="IPR002938">
    <property type="entry name" value="FAD-bd"/>
</dbReference>
<evidence type="ECO:0000256" key="6">
    <source>
        <dbReference type="ARBA" id="ARBA00023002"/>
    </source>
</evidence>
<dbReference type="PRINTS" id="PR00420">
    <property type="entry name" value="RNGMNOXGNASE"/>
</dbReference>
<organism evidence="10 11">
    <name type="scientific">SAR86 cluster bacterium</name>
    <dbReference type="NCBI Taxonomy" id="2030880"/>
    <lineage>
        <taxon>Bacteria</taxon>
        <taxon>Pseudomonadati</taxon>
        <taxon>Pseudomonadota</taxon>
        <taxon>Gammaproteobacteria</taxon>
        <taxon>SAR86 cluster</taxon>
    </lineage>
</organism>
<dbReference type="NCBIfam" id="TIGR01988">
    <property type="entry name" value="Ubi-OHases"/>
    <property type="match status" value="1"/>
</dbReference>
<comment type="similarity">
    <text evidence="3">Belongs to the UbiH/COQ6 family.</text>
</comment>
<dbReference type="InterPro" id="IPR010971">
    <property type="entry name" value="UbiH/COQ6"/>
</dbReference>
<dbReference type="FunFam" id="3.50.50.60:FF:000021">
    <property type="entry name" value="Ubiquinone biosynthesis monooxygenase COQ6"/>
    <property type="match status" value="1"/>
</dbReference>
<dbReference type="PANTHER" id="PTHR43876">
    <property type="entry name" value="UBIQUINONE BIOSYNTHESIS MONOOXYGENASE COQ6, MITOCHONDRIAL"/>
    <property type="match status" value="1"/>
</dbReference>
<dbReference type="PROSITE" id="PS01304">
    <property type="entry name" value="UBIH"/>
    <property type="match status" value="1"/>
</dbReference>
<keyword evidence="4" id="KW-0285">Flavoprotein</keyword>
<comment type="subunit">
    <text evidence="8">Component of the Ubi complex metabolon, which regroups five ubiquinone biosynthesis proteins (UbiE, UbiF, UbiG, UbiH and UbiI) and two accessory factors (UbiK and the lipid-binding protein UbiJ).</text>
</comment>
<evidence type="ECO:0000256" key="1">
    <source>
        <dbReference type="ARBA" id="ARBA00001974"/>
    </source>
</evidence>
<evidence type="ECO:0000259" key="9">
    <source>
        <dbReference type="Pfam" id="PF01494"/>
    </source>
</evidence>
<dbReference type="SUPFAM" id="SSF51905">
    <property type="entry name" value="FAD/NAD(P)-binding domain"/>
    <property type="match status" value="1"/>
</dbReference>
<keyword evidence="5" id="KW-0274">FAD</keyword>
<gene>
    <name evidence="10" type="ORF">COA96_06835</name>
</gene>
<dbReference type="GO" id="GO:0071949">
    <property type="term" value="F:FAD binding"/>
    <property type="evidence" value="ECO:0007669"/>
    <property type="project" value="InterPro"/>
</dbReference>
<evidence type="ECO:0000313" key="10">
    <source>
        <dbReference type="EMBL" id="PCJ25736.1"/>
    </source>
</evidence>
<keyword evidence="7" id="KW-0503">Monooxygenase</keyword>
<evidence type="ECO:0000256" key="7">
    <source>
        <dbReference type="ARBA" id="ARBA00023033"/>
    </source>
</evidence>
<keyword evidence="6" id="KW-0560">Oxidoreductase</keyword>
<dbReference type="UniPathway" id="UPA00232"/>
<proteinExistence type="inferred from homology"/>
<evidence type="ECO:0000256" key="8">
    <source>
        <dbReference type="ARBA" id="ARBA00065734"/>
    </source>
</evidence>
<accession>A0A2A5B3U2</accession>
<feature type="domain" description="FAD-binding" evidence="9">
    <location>
        <begin position="9"/>
        <end position="359"/>
    </location>
</feature>
<dbReference type="PANTHER" id="PTHR43876:SF7">
    <property type="entry name" value="UBIQUINONE BIOSYNTHESIS MONOOXYGENASE COQ6, MITOCHONDRIAL"/>
    <property type="match status" value="1"/>
</dbReference>
<evidence type="ECO:0000313" key="11">
    <source>
        <dbReference type="Proteomes" id="UP000218327"/>
    </source>
</evidence>
<dbReference type="Gene3D" id="3.50.50.60">
    <property type="entry name" value="FAD/NAD(P)-binding domain"/>
    <property type="match status" value="2"/>
</dbReference>
<dbReference type="GO" id="GO:0019168">
    <property type="term" value="F:2-polyprenylphenol 6-hydroxylase activity"/>
    <property type="evidence" value="ECO:0007669"/>
    <property type="project" value="TreeGrafter"/>
</dbReference>
<dbReference type="Pfam" id="PF01494">
    <property type="entry name" value="FAD_binding_3"/>
    <property type="match status" value="1"/>
</dbReference>
<comment type="pathway">
    <text evidence="2">Cofactor biosynthesis; ubiquinone biosynthesis.</text>
</comment>
<dbReference type="EMBL" id="NVVJ01000015">
    <property type="protein sequence ID" value="PCJ25736.1"/>
    <property type="molecule type" value="Genomic_DNA"/>
</dbReference>
<sequence length="414" mass="46111">MENVEQNEFDIAIVGAGMVGASLACLLEHSQLRIALIDQAPVKPGEIPFDKAQPNFDPRVSAITKASKDLFEELGIWQEIAQKRSCGYSAMHVWDAEGTGSINFSASDINQSELGTIVENSIISTALHNKLLTIENLQLIAPLTIEKMIKVQASTEPLLQLESSDGQCVRAKLVVAADGANSKIKQLANFTSKEWDYNHHALVTTVKTEKPHENTALQRFLETGPLAFLPLSAGPDSNDRHFCSVVWSMVPEKADEIMSLSDEQFRQQLGLALENKLGEIQWSDQRFTFPLRQRHATDYVKDNIVLVGDAAHTIHPLAGQGVNLGLLDVRVLAQELIRGVEAGRQVSDSTVLHRYQRKRIGHNLGMMWLMEGFKYLFAEQDLPVRWLRNIGMKSVDNVAVLKNQLARRAMGLDW</sequence>
<comment type="caution">
    <text evidence="10">The sequence shown here is derived from an EMBL/GenBank/DDBJ whole genome shotgun (WGS) entry which is preliminary data.</text>
</comment>
<dbReference type="Proteomes" id="UP000218327">
    <property type="component" value="Unassembled WGS sequence"/>
</dbReference>
<dbReference type="InterPro" id="IPR036188">
    <property type="entry name" value="FAD/NAD-bd_sf"/>
</dbReference>
<reference evidence="11" key="1">
    <citation type="submission" date="2017-08" db="EMBL/GenBank/DDBJ databases">
        <title>A dynamic microbial community with high functional redundancy inhabits the cold, oxic subseafloor aquifer.</title>
        <authorList>
            <person name="Tully B.J."/>
            <person name="Wheat C.G."/>
            <person name="Glazer B.T."/>
            <person name="Huber J.A."/>
        </authorList>
    </citation>
    <scope>NUCLEOTIDE SEQUENCE [LARGE SCALE GENOMIC DNA]</scope>
</reference>
<dbReference type="GO" id="GO:0110142">
    <property type="term" value="C:ubiquinone biosynthesis complex"/>
    <property type="evidence" value="ECO:0007669"/>
    <property type="project" value="UniProtKB-ARBA"/>
</dbReference>
<evidence type="ECO:0000256" key="5">
    <source>
        <dbReference type="ARBA" id="ARBA00022827"/>
    </source>
</evidence>
<dbReference type="GO" id="GO:0006744">
    <property type="term" value="P:ubiquinone biosynthetic process"/>
    <property type="evidence" value="ECO:0007669"/>
    <property type="project" value="UniProtKB-UniPathway"/>
</dbReference>
<evidence type="ECO:0000256" key="3">
    <source>
        <dbReference type="ARBA" id="ARBA00005349"/>
    </source>
</evidence>
<name>A0A2A5B3U2_9GAMM</name>
<dbReference type="InterPro" id="IPR018168">
    <property type="entry name" value="Ubi_Hdrlase_CS"/>
</dbReference>
<evidence type="ECO:0000256" key="2">
    <source>
        <dbReference type="ARBA" id="ARBA00004749"/>
    </source>
</evidence>
<dbReference type="InterPro" id="IPR051205">
    <property type="entry name" value="UbiH/COQ6_monooxygenase"/>
</dbReference>
<evidence type="ECO:0000256" key="4">
    <source>
        <dbReference type="ARBA" id="ARBA00022630"/>
    </source>
</evidence>
<protein>
    <submittedName>
        <fullName evidence="10">2-octaprenyl-3-methyl-6-methoxy-1,4-benzoquinol hydroxylase</fullName>
    </submittedName>
</protein>
<comment type="cofactor">
    <cofactor evidence="1">
        <name>FAD</name>
        <dbReference type="ChEBI" id="CHEBI:57692"/>
    </cofactor>
</comment>